<evidence type="ECO:0000313" key="2">
    <source>
        <dbReference type="EMBL" id="SEG71416.1"/>
    </source>
</evidence>
<keyword evidence="3" id="KW-1185">Reference proteome</keyword>
<evidence type="ECO:0000259" key="1">
    <source>
        <dbReference type="Pfam" id="PF13191"/>
    </source>
</evidence>
<dbReference type="InterPro" id="IPR041664">
    <property type="entry name" value="AAA_16"/>
</dbReference>
<dbReference type="Proteomes" id="UP000236728">
    <property type="component" value="Unassembled WGS sequence"/>
</dbReference>
<name>A0A1H6CGE8_9BACT</name>
<dbReference type="EMBL" id="FNVA01000010">
    <property type="protein sequence ID" value="SEG71416.1"/>
    <property type="molecule type" value="Genomic_DNA"/>
</dbReference>
<dbReference type="InterPro" id="IPR027417">
    <property type="entry name" value="P-loop_NTPase"/>
</dbReference>
<evidence type="ECO:0000313" key="3">
    <source>
        <dbReference type="Proteomes" id="UP000236728"/>
    </source>
</evidence>
<protein>
    <recommendedName>
        <fullName evidence="1">Orc1-like AAA ATPase domain-containing protein</fullName>
    </recommendedName>
</protein>
<accession>A0A1H6CGE8</accession>
<sequence length="1649" mass="185119">MAEFQHSGEVVGTTSFISTLPQVEGREISRDNILQTLETMIDGRDIKSVHLEGASGSGKSILLAQFAKTRKDRAVSVFAKRSSWFTYDPGFLLHDLAAQMYWLIERKEPPFTEEITDATFRSLLYKLRTYSIRLGKPLVLILDGLAEIPEEQSDLKDLLISKLPLGLDYIKLLTSVSKSECGVSSGAKEWLVPAFSTEETLAYFDGKLSSDKARVIHATCGGAPGYLSGIRRLLDTGLTEERLLSILPASLPDIFSLEWRSVDEADVHLIDALALLAHDSNKHSLSKLAIFSQTSVGNLRSSLSRLRFVSLPTIDSGDVDFVSEPFREFVAGKLSSLRDKITQRIIDKLSSDQDSIDSVALLPSYLKQAGHNRKLLQYLSPERFAKLIDSQHEISPVRQKITLGLETARELKSYSEMMRFAVQASALSEYSGFTASRSEIAARMQLQDEASCIALAQAAVLINDRLRLFAVIAKLKRERGESLQPDLLAEIESLFQRADWKEFDPSALNDLAADLVYVRPELATQALERATSQNKTGSMRLDFALASASMAAETSQDSTAKDNAQRLRAAIKNPRFLSMFNALASIMRGVDAAEIIDKVRELNTIKEQLYLLRQWSLHSRAKDGAYAVVSFALDIAIRATEYTPTATDFRELAESLRSLIDPQQIVDLIRRFDAQHASVEAVGPTTDYHYLQMLLALAEAKVDNTAAANRLVESYSSILQIKDLAVRTACLARLLDLLPLVDTEGKIRKREGLEELALQSFETSLDALLRSTADHTYATRDILAALVPRNVPLALKVALTLNVANRRDDALSWLVSALLRVQAEYLDLTNINKVIESFYDPDDAEVAVCEVLERIRNHDSEPINRSGLDQAILFLAGAALQFKDADRQVRACCAALLCLRHFNVTSSDRLKQSLQERMLSAWERLSLDEDKVSLGFTVSARFASADRDMADIWLKRAEACRSSHTISSSSDPYRHCLLLLSRSYMGLVLKRLDQREDLDVLNRLIARIPSLTEQLILWTDVALRILSCGKLTEAQAIVKDQVQKRLAHYQVDTCERYSALIITLPLLYHTSRVTAIGLMRELPPSWLNSAVAQTVNFIIKKKPAWDPFETKHHHVFALTIDEMFDLCDLAMRATVDTTIYWILSTVAASLQTKEAKRTITSNQRLDVISKLINIRDQRFPTPQFIQHMGYHILCSIEITQLERFSKDRWEAVLTQAIGIPNVADRCLVLAYLAGMLSKHDRNWATSILKDCESYAEEIPSALDRAQRLQTMAREAYDFDKVLAKELYTRALLMTASDTAPEYDDVRRDIIDSAHQVNPELATSIASAMDDDYARRAKRGVSSRIELLDLRRQLMEQRDETEELPPVAKRRLSEASWGLLGSLNSGRIVPLKIMLTRAYLEHAAALPFSSAFSIYSYTIENAIRRPQERAEEKRSLRGLYRSISVSADLFYFLAERSATSLPSQPPLLTEDSRSFCYVDPDQREKALNYIRQWLTSVEGQELVIHDPYLMPSDVGTILQMVLETKPELALTFITSKVGLQRARFVAPFADQFRSTWTETSSQSAPMTRIVVVAVGAEGDPLIHDRWWCCGKTGLDFGTSFNSLGVDKSTKIRVMPEDEAAQAMYRLRNIAAMTTRHTGDKRVVYESVDLE</sequence>
<dbReference type="RefSeq" id="WP_103935319.1">
    <property type="nucleotide sequence ID" value="NZ_FNVA01000010.1"/>
</dbReference>
<dbReference type="Pfam" id="PF13191">
    <property type="entry name" value="AAA_16"/>
    <property type="match status" value="1"/>
</dbReference>
<reference evidence="2 3" key="1">
    <citation type="submission" date="2016-10" db="EMBL/GenBank/DDBJ databases">
        <authorList>
            <person name="de Groot N.N."/>
        </authorList>
    </citation>
    <scope>NUCLEOTIDE SEQUENCE [LARGE SCALE GENOMIC DNA]</scope>
    <source>
        <strain evidence="2 3">DSM 22489</strain>
    </source>
</reference>
<dbReference type="SUPFAM" id="SSF52540">
    <property type="entry name" value="P-loop containing nucleoside triphosphate hydrolases"/>
    <property type="match status" value="1"/>
</dbReference>
<dbReference type="Gene3D" id="3.40.50.300">
    <property type="entry name" value="P-loop containing nucleotide triphosphate hydrolases"/>
    <property type="match status" value="1"/>
</dbReference>
<feature type="domain" description="Orc1-like AAA ATPase" evidence="1">
    <location>
        <begin position="25"/>
        <end position="164"/>
    </location>
</feature>
<organism evidence="2 3">
    <name type="scientific">Bryocella elongata</name>
    <dbReference type="NCBI Taxonomy" id="863522"/>
    <lineage>
        <taxon>Bacteria</taxon>
        <taxon>Pseudomonadati</taxon>
        <taxon>Acidobacteriota</taxon>
        <taxon>Terriglobia</taxon>
        <taxon>Terriglobales</taxon>
        <taxon>Acidobacteriaceae</taxon>
        <taxon>Bryocella</taxon>
    </lineage>
</organism>
<proteinExistence type="predicted"/>
<dbReference type="OrthoDB" id="7055454at2"/>
<gene>
    <name evidence="2" type="ORF">SAMN05421819_4483</name>
</gene>